<accession>A0A1H5U046</accession>
<reference evidence="1 2" key="1">
    <citation type="submission" date="2016-10" db="EMBL/GenBank/DDBJ databases">
        <authorList>
            <person name="de Groot N.N."/>
        </authorList>
    </citation>
    <scope>NUCLEOTIDE SEQUENCE [LARGE SCALE GENOMIC DNA]</scope>
    <source>
        <strain evidence="1 2">Nm13</strain>
    </source>
</reference>
<dbReference type="EMBL" id="FNUX01000006">
    <property type="protein sequence ID" value="SEF68445.1"/>
    <property type="molecule type" value="Genomic_DNA"/>
</dbReference>
<sequence length="436" mass="49456">MNEIDILKKIASNLTERKSTAALSNYEVLCNNIAFSHDLFEKGIVYLEFIIDHLKSIFNDRLSLKGDFRENECLHPFISVIPSLLLNDLEVIKKLSAYTPPDNRHGITIDNVSLLHRGFMNYNNLATATRQLIDSLVTDSYQLQLLDPKEFNYHVLLSLNSFEKYATKSIRQGLFNQEIEDALLEFRKLNFKDWKNSSITKCQHITFSNKVDHLFTNLNLVASEDIKFKNEINNLFKFSSEFTHIGYISTFFTSQAGSQVVFGSEKSPYLPSTENFSELKYQILETCINFIHKVYLPSLSSCVSKIFSSSQELVIEKHISNLVSLLKEGIKTRNNSYYFFVCSSLIGSQRIIDLPCLCGHLNKWRPPHSNSDLFCTGCGSSYNILAIEGDPGYIITGNGPVKVIGSEAPDFQDLPKEKQQEMLIKVAEFNANGSGN</sequence>
<protein>
    <submittedName>
        <fullName evidence="1">Uncharacterized protein</fullName>
    </submittedName>
</protein>
<proteinExistence type="predicted"/>
<name>A0A1H5U046_9PROT</name>
<evidence type="ECO:0000313" key="2">
    <source>
        <dbReference type="Proteomes" id="UP000236753"/>
    </source>
</evidence>
<dbReference type="RefSeq" id="WP_103965995.1">
    <property type="nucleotide sequence ID" value="NZ_FNUX01000006.1"/>
</dbReference>
<gene>
    <name evidence="1" type="ORF">SAMN05216334_10658</name>
</gene>
<evidence type="ECO:0000313" key="1">
    <source>
        <dbReference type="EMBL" id="SEF68445.1"/>
    </source>
</evidence>
<dbReference type="OrthoDB" id="7107956at2"/>
<organism evidence="1 2">
    <name type="scientific">Nitrosomonas ureae</name>
    <dbReference type="NCBI Taxonomy" id="44577"/>
    <lineage>
        <taxon>Bacteria</taxon>
        <taxon>Pseudomonadati</taxon>
        <taxon>Pseudomonadota</taxon>
        <taxon>Betaproteobacteria</taxon>
        <taxon>Nitrosomonadales</taxon>
        <taxon>Nitrosomonadaceae</taxon>
        <taxon>Nitrosomonas</taxon>
    </lineage>
</organism>
<dbReference type="AlphaFoldDB" id="A0A1H5U046"/>
<dbReference type="Proteomes" id="UP000236753">
    <property type="component" value="Unassembled WGS sequence"/>
</dbReference>